<evidence type="ECO:0000256" key="3">
    <source>
        <dbReference type="ARBA" id="ARBA00022989"/>
    </source>
</evidence>
<dbReference type="GO" id="GO:0008188">
    <property type="term" value="F:neuropeptide receptor activity"/>
    <property type="evidence" value="ECO:0007669"/>
    <property type="project" value="TreeGrafter"/>
</dbReference>
<keyword evidence="3 9" id="KW-1133">Transmembrane helix</keyword>
<evidence type="ECO:0000259" key="10">
    <source>
        <dbReference type="PROSITE" id="PS50262"/>
    </source>
</evidence>
<evidence type="ECO:0000313" key="11">
    <source>
        <dbReference type="Proteomes" id="UP000887540"/>
    </source>
</evidence>
<protein>
    <submittedName>
        <fullName evidence="12">G-protein coupled receptors family 1 profile domain-containing protein</fullName>
    </submittedName>
</protein>
<proteinExistence type="inferred from homology"/>
<comment type="similarity">
    <text evidence="8">Belongs to the G-protein coupled receptor 1 family.</text>
</comment>
<dbReference type="PROSITE" id="PS50262">
    <property type="entry name" value="G_PROTEIN_RECEP_F1_2"/>
    <property type="match status" value="1"/>
</dbReference>
<evidence type="ECO:0000256" key="5">
    <source>
        <dbReference type="ARBA" id="ARBA00023136"/>
    </source>
</evidence>
<dbReference type="GO" id="GO:0043005">
    <property type="term" value="C:neuron projection"/>
    <property type="evidence" value="ECO:0007669"/>
    <property type="project" value="TreeGrafter"/>
</dbReference>
<comment type="subcellular location">
    <subcellularLocation>
        <location evidence="1">Membrane</location>
        <topology evidence="1">Multi-pass membrane protein</topology>
    </subcellularLocation>
</comment>
<dbReference type="InterPro" id="IPR017452">
    <property type="entry name" value="GPCR_Rhodpsn_7TM"/>
</dbReference>
<dbReference type="Pfam" id="PF00001">
    <property type="entry name" value="7tm_1"/>
    <property type="match status" value="1"/>
</dbReference>
<dbReference type="PROSITE" id="PS00237">
    <property type="entry name" value="G_PROTEIN_RECEP_F1_1"/>
    <property type="match status" value="1"/>
</dbReference>
<feature type="domain" description="G-protein coupled receptors family 1 profile" evidence="10">
    <location>
        <begin position="1"/>
        <end position="154"/>
    </location>
</feature>
<keyword evidence="5 9" id="KW-0472">Membrane</keyword>
<keyword evidence="7 8" id="KW-0807">Transducer</keyword>
<dbReference type="SUPFAM" id="SSF81321">
    <property type="entry name" value="Family A G protein-coupled receptor-like"/>
    <property type="match status" value="1"/>
</dbReference>
<feature type="transmembrane region" description="Helical" evidence="9">
    <location>
        <begin position="45"/>
        <end position="64"/>
    </location>
</feature>
<dbReference type="GO" id="GO:0005886">
    <property type="term" value="C:plasma membrane"/>
    <property type="evidence" value="ECO:0007669"/>
    <property type="project" value="TreeGrafter"/>
</dbReference>
<keyword evidence="2 8" id="KW-0812">Transmembrane</keyword>
<evidence type="ECO:0000313" key="12">
    <source>
        <dbReference type="WBParaSite" id="ACRNAN_scaffold3627.g12277.t1"/>
    </source>
</evidence>
<dbReference type="PRINTS" id="PR00237">
    <property type="entry name" value="GPCRRHODOPSN"/>
</dbReference>
<dbReference type="PANTHER" id="PTHR24235">
    <property type="entry name" value="NEUROPEPTIDE Y RECEPTOR"/>
    <property type="match status" value="1"/>
</dbReference>
<evidence type="ECO:0000256" key="1">
    <source>
        <dbReference type="ARBA" id="ARBA00004141"/>
    </source>
</evidence>
<reference evidence="12" key="1">
    <citation type="submission" date="2022-11" db="UniProtKB">
        <authorList>
            <consortium name="WormBaseParasite"/>
        </authorList>
    </citation>
    <scope>IDENTIFICATION</scope>
</reference>
<keyword evidence="6 8" id="KW-0675">Receptor</keyword>
<evidence type="ECO:0000256" key="2">
    <source>
        <dbReference type="ARBA" id="ARBA00022692"/>
    </source>
</evidence>
<evidence type="ECO:0000256" key="8">
    <source>
        <dbReference type="RuleBase" id="RU000688"/>
    </source>
</evidence>
<name>A0A914DQM1_9BILA</name>
<evidence type="ECO:0000256" key="4">
    <source>
        <dbReference type="ARBA" id="ARBA00023040"/>
    </source>
</evidence>
<sequence>MCHLLPFVQAVSVFVSTFSLSAIAIDRYNLVIRPHARSLSPRSAVLVASVLWVLSVIVSLPYGYYMKLESYPGYCGQFCSEHWTNQHIRRGYSLVVLMAQFVLPFATMLICYSSVFMKLNERNKTKLKKLNERMHLLKTLSKMAFSPTPSDIDS</sequence>
<dbReference type="InterPro" id="IPR000276">
    <property type="entry name" value="GPCR_Rhodpsn"/>
</dbReference>
<evidence type="ECO:0000256" key="6">
    <source>
        <dbReference type="ARBA" id="ARBA00023170"/>
    </source>
</evidence>
<dbReference type="GO" id="GO:0042923">
    <property type="term" value="F:neuropeptide binding"/>
    <property type="evidence" value="ECO:0007669"/>
    <property type="project" value="TreeGrafter"/>
</dbReference>
<dbReference type="WBParaSite" id="ACRNAN_scaffold3627.g12277.t1">
    <property type="protein sequence ID" value="ACRNAN_scaffold3627.g12277.t1"/>
    <property type="gene ID" value="ACRNAN_scaffold3627.g12277"/>
</dbReference>
<feature type="transmembrane region" description="Helical" evidence="9">
    <location>
        <begin position="6"/>
        <end position="25"/>
    </location>
</feature>
<accession>A0A914DQM1</accession>
<organism evidence="11 12">
    <name type="scientific">Acrobeloides nanus</name>
    <dbReference type="NCBI Taxonomy" id="290746"/>
    <lineage>
        <taxon>Eukaryota</taxon>
        <taxon>Metazoa</taxon>
        <taxon>Ecdysozoa</taxon>
        <taxon>Nematoda</taxon>
        <taxon>Chromadorea</taxon>
        <taxon>Rhabditida</taxon>
        <taxon>Tylenchina</taxon>
        <taxon>Cephalobomorpha</taxon>
        <taxon>Cephaloboidea</taxon>
        <taxon>Cephalobidae</taxon>
        <taxon>Acrobeloides</taxon>
    </lineage>
</organism>
<dbReference type="Proteomes" id="UP000887540">
    <property type="component" value="Unplaced"/>
</dbReference>
<keyword evidence="4 8" id="KW-0297">G-protein coupled receptor</keyword>
<dbReference type="PANTHER" id="PTHR24235:SF9">
    <property type="entry name" value="G-PROTEIN COUPLED RECEPTORS FAMILY 1 PROFILE DOMAIN-CONTAINING PROTEIN"/>
    <property type="match status" value="1"/>
</dbReference>
<feature type="transmembrane region" description="Helical" evidence="9">
    <location>
        <begin position="92"/>
        <end position="119"/>
    </location>
</feature>
<evidence type="ECO:0000256" key="9">
    <source>
        <dbReference type="SAM" id="Phobius"/>
    </source>
</evidence>
<dbReference type="AlphaFoldDB" id="A0A914DQM1"/>
<evidence type="ECO:0000256" key="7">
    <source>
        <dbReference type="ARBA" id="ARBA00023224"/>
    </source>
</evidence>
<dbReference type="Gene3D" id="1.20.1070.10">
    <property type="entry name" value="Rhodopsin 7-helix transmembrane proteins"/>
    <property type="match status" value="1"/>
</dbReference>
<keyword evidence="11" id="KW-1185">Reference proteome</keyword>